<reference evidence="1 2" key="1">
    <citation type="submission" date="2021-06" db="EMBL/GenBank/DDBJ databases">
        <authorList>
            <person name="Palmer J.M."/>
        </authorList>
    </citation>
    <scope>NUCLEOTIDE SEQUENCE [LARGE SCALE GENOMIC DNA]</scope>
    <source>
        <strain evidence="1 2">GA_2019</strain>
        <tissue evidence="1">Muscle</tissue>
    </source>
</reference>
<gene>
    <name evidence="1" type="ORF">GOODEAATRI_032972</name>
</gene>
<keyword evidence="2" id="KW-1185">Reference proteome</keyword>
<evidence type="ECO:0000313" key="2">
    <source>
        <dbReference type="Proteomes" id="UP001476798"/>
    </source>
</evidence>
<proteinExistence type="predicted"/>
<organism evidence="1 2">
    <name type="scientific">Goodea atripinnis</name>
    <dbReference type="NCBI Taxonomy" id="208336"/>
    <lineage>
        <taxon>Eukaryota</taxon>
        <taxon>Metazoa</taxon>
        <taxon>Chordata</taxon>
        <taxon>Craniata</taxon>
        <taxon>Vertebrata</taxon>
        <taxon>Euteleostomi</taxon>
        <taxon>Actinopterygii</taxon>
        <taxon>Neopterygii</taxon>
        <taxon>Teleostei</taxon>
        <taxon>Neoteleostei</taxon>
        <taxon>Acanthomorphata</taxon>
        <taxon>Ovalentaria</taxon>
        <taxon>Atherinomorphae</taxon>
        <taxon>Cyprinodontiformes</taxon>
        <taxon>Goodeidae</taxon>
        <taxon>Goodea</taxon>
    </lineage>
</organism>
<protein>
    <submittedName>
        <fullName evidence="1">Uncharacterized protein</fullName>
    </submittedName>
</protein>
<dbReference type="Proteomes" id="UP001476798">
    <property type="component" value="Unassembled WGS sequence"/>
</dbReference>
<dbReference type="PANTHER" id="PTHR33426">
    <property type="entry name" value="C2H2-TYPE DOMAIN-CONTAINING PROTEIN"/>
    <property type="match status" value="1"/>
</dbReference>
<sequence>MKMHIYIKANCSFIIHRLATRIHRLPALCTLMCVFKCSFQENLCPPTSQQRFLSCVKFHMFVQMDFLGKSLSTNNTIERFLTSVDFHVCIQIVFSRKSLSTNITTERFLSRVDSHVCV</sequence>
<evidence type="ECO:0000313" key="1">
    <source>
        <dbReference type="EMBL" id="MEQ2183475.1"/>
    </source>
</evidence>
<dbReference type="PANTHER" id="PTHR33426:SF29">
    <property type="entry name" value="NADH DEHYDROGENASE SUBUNIT 2-RELATED"/>
    <property type="match status" value="1"/>
</dbReference>
<comment type="caution">
    <text evidence="1">The sequence shown here is derived from an EMBL/GenBank/DDBJ whole genome shotgun (WGS) entry which is preliminary data.</text>
</comment>
<accession>A0ABV0PJ42</accession>
<name>A0ABV0PJ42_9TELE</name>
<dbReference type="EMBL" id="JAHRIO010076489">
    <property type="protein sequence ID" value="MEQ2183475.1"/>
    <property type="molecule type" value="Genomic_DNA"/>
</dbReference>